<protein>
    <recommendedName>
        <fullName evidence="1">Zinc finger CHCC-type domain-containing protein</fullName>
    </recommendedName>
</protein>
<evidence type="ECO:0000313" key="2">
    <source>
        <dbReference type="EMBL" id="ORZ39380.1"/>
    </source>
</evidence>
<dbReference type="Proteomes" id="UP000193411">
    <property type="component" value="Unassembled WGS sequence"/>
</dbReference>
<dbReference type="InterPro" id="IPR019401">
    <property type="entry name" value="Znf_CHCC"/>
</dbReference>
<gene>
    <name evidence="2" type="ORF">BCR44DRAFT_1426423</name>
</gene>
<evidence type="ECO:0000259" key="1">
    <source>
        <dbReference type="Pfam" id="PF10276"/>
    </source>
</evidence>
<accession>A0A1Y2HXU2</accession>
<comment type="caution">
    <text evidence="2">The sequence shown here is derived from an EMBL/GenBank/DDBJ whole genome shotgun (WGS) entry which is preliminary data.</text>
</comment>
<sequence>MLASTLRAASTAAVRRCTSSSSAAALAIRAYSSADSDFNYYQHKKVAMTGPRFEQTDLAQQPNPTPAIDLIAQEPVRKVNTHCGPLGHPKVYINLDQEGPHKCLYCGVRFEQEHGHHH</sequence>
<dbReference type="GO" id="GO:0006120">
    <property type="term" value="P:mitochondrial electron transport, NADH to ubiquinone"/>
    <property type="evidence" value="ECO:0007669"/>
    <property type="project" value="TreeGrafter"/>
</dbReference>
<name>A0A1Y2HXU2_9FUNG</name>
<dbReference type="PANTHER" id="PTHR13156">
    <property type="entry name" value="NADH-UBIQUINONE OXIDOREDUCTASE 13 KD-A SUBUNIT"/>
    <property type="match status" value="1"/>
</dbReference>
<dbReference type="STRING" id="765915.A0A1Y2HXU2"/>
<dbReference type="Pfam" id="PF10276">
    <property type="entry name" value="zf-CHCC"/>
    <property type="match status" value="1"/>
</dbReference>
<reference evidence="2 3" key="1">
    <citation type="submission" date="2016-07" db="EMBL/GenBank/DDBJ databases">
        <title>Pervasive Adenine N6-methylation of Active Genes in Fungi.</title>
        <authorList>
            <consortium name="DOE Joint Genome Institute"/>
            <person name="Mondo S.J."/>
            <person name="Dannebaum R.O."/>
            <person name="Kuo R.C."/>
            <person name="Labutti K."/>
            <person name="Haridas S."/>
            <person name="Kuo A."/>
            <person name="Salamov A."/>
            <person name="Ahrendt S.R."/>
            <person name="Lipzen A."/>
            <person name="Sullivan W."/>
            <person name="Andreopoulos W.B."/>
            <person name="Clum A."/>
            <person name="Lindquist E."/>
            <person name="Daum C."/>
            <person name="Ramamoorthy G.K."/>
            <person name="Gryganskyi A."/>
            <person name="Culley D."/>
            <person name="Magnuson J.K."/>
            <person name="James T.Y."/>
            <person name="O'Malley M.A."/>
            <person name="Stajich J.E."/>
            <person name="Spatafora J.W."/>
            <person name="Visel A."/>
            <person name="Grigoriev I.V."/>
        </authorList>
    </citation>
    <scope>NUCLEOTIDE SEQUENCE [LARGE SCALE GENOMIC DNA]</scope>
    <source>
        <strain evidence="2 3">PL171</strain>
    </source>
</reference>
<dbReference type="GO" id="GO:0005739">
    <property type="term" value="C:mitochondrion"/>
    <property type="evidence" value="ECO:0007669"/>
    <property type="project" value="GOC"/>
</dbReference>
<dbReference type="AlphaFoldDB" id="A0A1Y2HXU2"/>
<dbReference type="OrthoDB" id="307899at2759"/>
<dbReference type="PANTHER" id="PTHR13156:SF0">
    <property type="entry name" value="NADH DEHYDROGENASE [UBIQUINONE] IRON-SULFUR PROTEIN 6, MITOCHONDRIAL"/>
    <property type="match status" value="1"/>
</dbReference>
<dbReference type="Gene3D" id="2.60.260.40">
    <property type="entry name" value="q5lls5 like domains"/>
    <property type="match status" value="1"/>
</dbReference>
<feature type="domain" description="Zinc finger CHCC-type" evidence="1">
    <location>
        <begin position="84"/>
        <end position="110"/>
    </location>
</feature>
<keyword evidence="3" id="KW-1185">Reference proteome</keyword>
<proteinExistence type="predicted"/>
<organism evidence="2 3">
    <name type="scientific">Catenaria anguillulae PL171</name>
    <dbReference type="NCBI Taxonomy" id="765915"/>
    <lineage>
        <taxon>Eukaryota</taxon>
        <taxon>Fungi</taxon>
        <taxon>Fungi incertae sedis</taxon>
        <taxon>Blastocladiomycota</taxon>
        <taxon>Blastocladiomycetes</taxon>
        <taxon>Blastocladiales</taxon>
        <taxon>Catenariaceae</taxon>
        <taxon>Catenaria</taxon>
    </lineage>
</organism>
<evidence type="ECO:0000313" key="3">
    <source>
        <dbReference type="Proteomes" id="UP000193411"/>
    </source>
</evidence>
<dbReference type="EMBL" id="MCFL01000005">
    <property type="protein sequence ID" value="ORZ39380.1"/>
    <property type="molecule type" value="Genomic_DNA"/>
</dbReference>